<protein>
    <submittedName>
        <fullName evidence="3">Amidase</fullName>
        <ecNumber evidence="3">3.5.1.4</ecNumber>
    </submittedName>
</protein>
<dbReference type="GO" id="GO:0004040">
    <property type="term" value="F:amidase activity"/>
    <property type="evidence" value="ECO:0007669"/>
    <property type="project" value="UniProtKB-EC"/>
</dbReference>
<reference evidence="3" key="1">
    <citation type="submission" date="2022-01" db="EMBL/GenBank/DDBJ databases">
        <title>Jiella avicenniae sp. nov., a novel endophytic bacterium isolated from bark of Avicennia marina.</title>
        <authorList>
            <person name="Tuo L."/>
        </authorList>
    </citation>
    <scope>NUCLEOTIDE SEQUENCE</scope>
    <source>
        <strain evidence="3">CBK1P-4</strain>
    </source>
</reference>
<dbReference type="PANTHER" id="PTHR11895">
    <property type="entry name" value="TRANSAMIDASE"/>
    <property type="match status" value="1"/>
</dbReference>
<dbReference type="InterPro" id="IPR023631">
    <property type="entry name" value="Amidase_dom"/>
</dbReference>
<dbReference type="Pfam" id="PF01425">
    <property type="entry name" value="Amidase"/>
    <property type="match status" value="1"/>
</dbReference>
<dbReference type="AlphaFoldDB" id="A0A9X1T6C8"/>
<keyword evidence="4" id="KW-1185">Reference proteome</keyword>
<feature type="domain" description="Amidase" evidence="2">
    <location>
        <begin position="26"/>
        <end position="441"/>
    </location>
</feature>
<dbReference type="InterPro" id="IPR036928">
    <property type="entry name" value="AS_sf"/>
</dbReference>
<comment type="similarity">
    <text evidence="1">Belongs to the amidase family.</text>
</comment>
<keyword evidence="3" id="KW-0378">Hydrolase</keyword>
<dbReference type="Gene3D" id="3.90.1300.10">
    <property type="entry name" value="Amidase signature (AS) domain"/>
    <property type="match status" value="1"/>
</dbReference>
<proteinExistence type="inferred from homology"/>
<dbReference type="InterPro" id="IPR000120">
    <property type="entry name" value="Amidase"/>
</dbReference>
<dbReference type="PANTHER" id="PTHR11895:SF7">
    <property type="entry name" value="GLUTAMYL-TRNA(GLN) AMIDOTRANSFERASE SUBUNIT A, MITOCHONDRIAL"/>
    <property type="match status" value="1"/>
</dbReference>
<sequence length="470" mass="50923">MSTDLAYRTIRDLQRAFSRRELSPVELLDDVIARYERLEPRLNMFVHVDFETARQQAKAAEQRAMRNEMLGPIDGIPTAIKDLIAAKGMPQRSGSKASSAELVNVDAPSSARLRASGAVILGKSTTSEFGCKPVGDSPLSGVTRNPWNPQLTPGGSSAGAAAMVAAGLVPYSIGTDGGGSVRIPSALTGLFGIKAHFGRVGVYPVSATPTLAHVGPLARTVEDAAIALSVIGGVDKRDPFTIVATQPDYVESMRRQRTLKIAWSPTLGYGRVDPEVAHIVAKAVDRIVELGYEVDLVETVMDDPIGLWMAEFYAGVGTRLRDTIESNPELIDPSVLAVLEPALAQSMRDYYETVFQRYAFRDRMRQFFDRYDILLTPTLPVAAFPTGQDKPVGYEDKTIVSWATFTYPFNLTGQPAASMPAGFTKDGRPVGLQAVAPVYEELSIFSLAAAYSDASRDVWSRRPDMAETAA</sequence>
<gene>
    <name evidence="3" type="ORF">LZD57_14630</name>
</gene>
<evidence type="ECO:0000256" key="1">
    <source>
        <dbReference type="ARBA" id="ARBA00009199"/>
    </source>
</evidence>
<evidence type="ECO:0000259" key="2">
    <source>
        <dbReference type="Pfam" id="PF01425"/>
    </source>
</evidence>
<dbReference type="EMBL" id="JAJUWU010000015">
    <property type="protein sequence ID" value="MCE7029230.1"/>
    <property type="molecule type" value="Genomic_DNA"/>
</dbReference>
<name>A0A9X1T6C8_9HYPH</name>
<dbReference type="EC" id="3.5.1.4" evidence="3"/>
<organism evidence="3 4">
    <name type="scientific">Jiella avicenniae</name>
    <dbReference type="NCBI Taxonomy" id="2907202"/>
    <lineage>
        <taxon>Bacteria</taxon>
        <taxon>Pseudomonadati</taxon>
        <taxon>Pseudomonadota</taxon>
        <taxon>Alphaproteobacteria</taxon>
        <taxon>Hyphomicrobiales</taxon>
        <taxon>Aurantimonadaceae</taxon>
        <taxon>Jiella</taxon>
    </lineage>
</organism>
<evidence type="ECO:0000313" key="4">
    <source>
        <dbReference type="Proteomes" id="UP001139035"/>
    </source>
</evidence>
<dbReference type="RefSeq" id="WP_233720228.1">
    <property type="nucleotide sequence ID" value="NZ_JAJUWU010000015.1"/>
</dbReference>
<evidence type="ECO:0000313" key="3">
    <source>
        <dbReference type="EMBL" id="MCE7029230.1"/>
    </source>
</evidence>
<dbReference type="NCBIfam" id="NF004815">
    <property type="entry name" value="PRK06169.1"/>
    <property type="match status" value="1"/>
</dbReference>
<dbReference type="Proteomes" id="UP001139035">
    <property type="component" value="Unassembled WGS sequence"/>
</dbReference>
<dbReference type="SUPFAM" id="SSF75304">
    <property type="entry name" value="Amidase signature (AS) enzymes"/>
    <property type="match status" value="1"/>
</dbReference>
<accession>A0A9X1T6C8</accession>
<comment type="caution">
    <text evidence="3">The sequence shown here is derived from an EMBL/GenBank/DDBJ whole genome shotgun (WGS) entry which is preliminary data.</text>
</comment>